<dbReference type="EMBL" id="NSDM01000014">
    <property type="protein sequence ID" value="MDQ2587837.1"/>
    <property type="molecule type" value="Genomic_DNA"/>
</dbReference>
<feature type="region of interest" description="Disordered" evidence="3">
    <location>
        <begin position="1"/>
        <end position="22"/>
    </location>
</feature>
<accession>A0ABU0X8B2</accession>
<dbReference type="NCBIfam" id="TIGR00377">
    <property type="entry name" value="ant_ant_sig"/>
    <property type="match status" value="1"/>
</dbReference>
<dbReference type="CDD" id="cd07043">
    <property type="entry name" value="STAS_anti-anti-sigma_factors"/>
    <property type="match status" value="1"/>
</dbReference>
<sequence>MSAATCRTGYHRVTAPGEPGPRVRRSVVEQDVHLPPVNVGVAVARRRGVVFADVRGEVDTDSYRHLRQELFSCLGGGPAALVVDLRHVDFFGSLGIAVLMEVHERATELGAAFALVAEHRTVVEPIRITEVGELLGLCSTVEEAVARVEGGPAGAEADGFSWWSS</sequence>
<dbReference type="InterPro" id="IPR003658">
    <property type="entry name" value="Anti-sigma_ant"/>
</dbReference>
<evidence type="ECO:0000313" key="6">
    <source>
        <dbReference type="Proteomes" id="UP001225605"/>
    </source>
</evidence>
<dbReference type="InterPro" id="IPR002645">
    <property type="entry name" value="STAS_dom"/>
</dbReference>
<dbReference type="Pfam" id="PF01740">
    <property type="entry name" value="STAS"/>
    <property type="match status" value="1"/>
</dbReference>
<reference evidence="5 6" key="1">
    <citation type="submission" date="2017-06" db="EMBL/GenBank/DDBJ databases">
        <title>Cultured bacterium strain Saccharothrix yanglingensis Hhs.015.</title>
        <authorList>
            <person name="Xia Y."/>
        </authorList>
    </citation>
    <scope>NUCLEOTIDE SEQUENCE [LARGE SCALE GENOMIC DNA]</scope>
    <source>
        <strain evidence="5 6">Hhs.015</strain>
    </source>
</reference>
<name>A0ABU0X8B2_9PSEU</name>
<protein>
    <recommendedName>
        <fullName evidence="2">Anti-sigma factor antagonist</fullName>
    </recommendedName>
</protein>
<dbReference type="PANTHER" id="PTHR33495">
    <property type="entry name" value="ANTI-SIGMA FACTOR ANTAGONIST TM_1081-RELATED-RELATED"/>
    <property type="match status" value="1"/>
</dbReference>
<comment type="caution">
    <text evidence="5">The sequence shown here is derived from an EMBL/GenBank/DDBJ whole genome shotgun (WGS) entry which is preliminary data.</text>
</comment>
<dbReference type="PROSITE" id="PS50801">
    <property type="entry name" value="STAS"/>
    <property type="match status" value="1"/>
</dbReference>
<gene>
    <name evidence="5" type="ORF">CKY47_28380</name>
</gene>
<dbReference type="Gene3D" id="3.30.750.24">
    <property type="entry name" value="STAS domain"/>
    <property type="match status" value="1"/>
</dbReference>
<evidence type="ECO:0000256" key="1">
    <source>
        <dbReference type="ARBA" id="ARBA00009013"/>
    </source>
</evidence>
<comment type="similarity">
    <text evidence="1 2">Belongs to the anti-sigma-factor antagonist family.</text>
</comment>
<dbReference type="InterPro" id="IPR036513">
    <property type="entry name" value="STAS_dom_sf"/>
</dbReference>
<dbReference type="SUPFAM" id="SSF52091">
    <property type="entry name" value="SpoIIaa-like"/>
    <property type="match status" value="1"/>
</dbReference>
<keyword evidence="6" id="KW-1185">Reference proteome</keyword>
<evidence type="ECO:0000313" key="5">
    <source>
        <dbReference type="EMBL" id="MDQ2587837.1"/>
    </source>
</evidence>
<evidence type="ECO:0000256" key="3">
    <source>
        <dbReference type="SAM" id="MobiDB-lite"/>
    </source>
</evidence>
<dbReference type="PANTHER" id="PTHR33495:SF2">
    <property type="entry name" value="ANTI-SIGMA FACTOR ANTAGONIST TM_1081-RELATED"/>
    <property type="match status" value="1"/>
</dbReference>
<evidence type="ECO:0000256" key="2">
    <source>
        <dbReference type="RuleBase" id="RU003749"/>
    </source>
</evidence>
<feature type="domain" description="STAS" evidence="4">
    <location>
        <begin position="39"/>
        <end position="148"/>
    </location>
</feature>
<dbReference type="Proteomes" id="UP001225605">
    <property type="component" value="Unassembled WGS sequence"/>
</dbReference>
<organism evidence="5 6">
    <name type="scientific">Saccharothrix yanglingensis</name>
    <dbReference type="NCBI Taxonomy" id="659496"/>
    <lineage>
        <taxon>Bacteria</taxon>
        <taxon>Bacillati</taxon>
        <taxon>Actinomycetota</taxon>
        <taxon>Actinomycetes</taxon>
        <taxon>Pseudonocardiales</taxon>
        <taxon>Pseudonocardiaceae</taxon>
        <taxon>Saccharothrix</taxon>
    </lineage>
</organism>
<evidence type="ECO:0000259" key="4">
    <source>
        <dbReference type="PROSITE" id="PS50801"/>
    </source>
</evidence>
<proteinExistence type="inferred from homology"/>